<evidence type="ECO:0000256" key="6">
    <source>
        <dbReference type="ARBA" id="ARBA00022660"/>
    </source>
</evidence>
<evidence type="ECO:0000256" key="13">
    <source>
        <dbReference type="ARBA" id="ARBA00023128"/>
    </source>
</evidence>
<dbReference type="GO" id="GO:0015990">
    <property type="term" value="P:electron transport coupled proton transport"/>
    <property type="evidence" value="ECO:0007669"/>
    <property type="project" value="TreeGrafter"/>
</dbReference>
<evidence type="ECO:0000256" key="4">
    <source>
        <dbReference type="ARBA" id="ARBA00021006"/>
    </source>
</evidence>
<feature type="transmembrane region" description="Helical" evidence="16">
    <location>
        <begin position="352"/>
        <end position="370"/>
    </location>
</feature>
<evidence type="ECO:0000313" key="20">
    <source>
        <dbReference type="EMBL" id="BBA12884.1"/>
    </source>
</evidence>
<evidence type="ECO:0000256" key="2">
    <source>
        <dbReference type="ARBA" id="ARBA00009025"/>
    </source>
</evidence>
<evidence type="ECO:0000256" key="1">
    <source>
        <dbReference type="ARBA" id="ARBA00004225"/>
    </source>
</evidence>
<feature type="transmembrane region" description="Helical" evidence="16">
    <location>
        <begin position="390"/>
        <end position="413"/>
    </location>
</feature>
<feature type="domain" description="NADH:quinone oxidoreductase/Mrp antiporter transmembrane" evidence="18">
    <location>
        <begin position="113"/>
        <end position="403"/>
    </location>
</feature>
<keyword evidence="10 16" id="KW-1133">Transmembrane helix</keyword>
<evidence type="ECO:0000256" key="10">
    <source>
        <dbReference type="ARBA" id="ARBA00022989"/>
    </source>
</evidence>
<keyword evidence="6 16" id="KW-0679">Respiratory chain</keyword>
<feature type="transmembrane region" description="Helical" evidence="16">
    <location>
        <begin position="149"/>
        <end position="168"/>
    </location>
</feature>
<dbReference type="EMBL" id="AP018061">
    <property type="protein sequence ID" value="BBA12884.1"/>
    <property type="molecule type" value="Genomic_DNA"/>
</dbReference>
<feature type="transmembrane region" description="Helical" evidence="16">
    <location>
        <begin position="286"/>
        <end position="304"/>
    </location>
</feature>
<comment type="catalytic activity">
    <reaction evidence="15 16">
        <text>a ubiquinone + NADH + 5 H(+)(in) = a ubiquinol + NAD(+) + 4 H(+)(out)</text>
        <dbReference type="Rhea" id="RHEA:29091"/>
        <dbReference type="Rhea" id="RHEA-COMP:9565"/>
        <dbReference type="Rhea" id="RHEA-COMP:9566"/>
        <dbReference type="ChEBI" id="CHEBI:15378"/>
        <dbReference type="ChEBI" id="CHEBI:16389"/>
        <dbReference type="ChEBI" id="CHEBI:17976"/>
        <dbReference type="ChEBI" id="CHEBI:57540"/>
        <dbReference type="ChEBI" id="CHEBI:57945"/>
        <dbReference type="EC" id="7.1.1.2"/>
    </reaction>
</comment>
<feature type="transmembrane region" description="Helical" evidence="16">
    <location>
        <begin position="260"/>
        <end position="279"/>
    </location>
</feature>
<keyword evidence="13 16" id="KW-0496">Mitochondrion</keyword>
<dbReference type="InterPro" id="IPR001750">
    <property type="entry name" value="ND/Mrp_TM"/>
</dbReference>
<dbReference type="InterPro" id="IPR000260">
    <property type="entry name" value="NADH4_N"/>
</dbReference>
<evidence type="ECO:0000256" key="14">
    <source>
        <dbReference type="ARBA" id="ARBA00023136"/>
    </source>
</evidence>
<evidence type="ECO:0000256" key="11">
    <source>
        <dbReference type="ARBA" id="ARBA00023027"/>
    </source>
</evidence>
<keyword evidence="12 16" id="KW-0830">Ubiquinone</keyword>
<dbReference type="Pfam" id="PF00361">
    <property type="entry name" value="Proton_antipo_M"/>
    <property type="match status" value="1"/>
</dbReference>
<dbReference type="GO" id="GO:0048039">
    <property type="term" value="F:ubiquinone binding"/>
    <property type="evidence" value="ECO:0007669"/>
    <property type="project" value="TreeGrafter"/>
</dbReference>
<keyword evidence="8" id="KW-1278">Translocase</keyword>
<protein>
    <recommendedName>
        <fullName evidence="4 16">NADH-ubiquinone oxidoreductase chain 4</fullName>
        <ecNumber evidence="3 16">7.1.1.2</ecNumber>
    </recommendedName>
</protein>
<keyword evidence="5 16" id="KW-0813">Transport</keyword>
<evidence type="ECO:0000256" key="12">
    <source>
        <dbReference type="ARBA" id="ARBA00023075"/>
    </source>
</evidence>
<feature type="transmembrane region" description="Helical" evidence="16">
    <location>
        <begin position="310"/>
        <end position="331"/>
    </location>
</feature>
<dbReference type="GO" id="GO:0031966">
    <property type="term" value="C:mitochondrial membrane"/>
    <property type="evidence" value="ECO:0007669"/>
    <property type="project" value="UniProtKB-SubCell"/>
</dbReference>
<evidence type="ECO:0000256" key="5">
    <source>
        <dbReference type="ARBA" id="ARBA00022448"/>
    </source>
</evidence>
<feature type="signal peptide" evidence="17">
    <location>
        <begin position="1"/>
        <end position="17"/>
    </location>
</feature>
<comment type="similarity">
    <text evidence="2 16">Belongs to the complex I subunit 4 family.</text>
</comment>
<comment type="function">
    <text evidence="16">Core subunit of the mitochondrial membrane respiratory chain NADH dehydrogenase (Complex I) which catalyzes electron transfer from NADH through the respiratory chain, using ubiquinone as an electron acceptor. Essential for the catalytic activity and assembly of complex I.</text>
</comment>
<feature type="domain" description="NADH:ubiquinone oxidoreductase chain 4 N-terminal" evidence="19">
    <location>
        <begin position="1"/>
        <end position="110"/>
    </location>
</feature>
<feature type="transmembrane region" description="Helical" evidence="16">
    <location>
        <begin position="62"/>
        <end position="81"/>
    </location>
</feature>
<feature type="transmembrane region" description="Helical" evidence="16">
    <location>
        <begin position="195"/>
        <end position="217"/>
    </location>
</feature>
<evidence type="ECO:0000256" key="7">
    <source>
        <dbReference type="ARBA" id="ARBA00022692"/>
    </source>
</evidence>
<evidence type="ECO:0000256" key="3">
    <source>
        <dbReference type="ARBA" id="ARBA00012944"/>
    </source>
</evidence>
<feature type="transmembrane region" description="Helical" evidence="16">
    <location>
        <begin position="224"/>
        <end position="245"/>
    </location>
</feature>
<dbReference type="InterPro" id="IPR003918">
    <property type="entry name" value="NADH_UbQ_OxRdtase"/>
</dbReference>
<gene>
    <name evidence="20" type="primary">ND4</name>
</gene>
<dbReference type="AlphaFoldDB" id="A0A347Z6T0"/>
<keyword evidence="9 16" id="KW-0249">Electron transport</keyword>
<dbReference type="NCBIfam" id="TIGR01972">
    <property type="entry name" value="NDH_I_M"/>
    <property type="match status" value="1"/>
</dbReference>
<reference evidence="20" key="1">
    <citation type="journal article" date="2018" name="Ichthyol. Res.">
        <title>Review of Schismatogobius (Gobiidae) from Japan, with the description of a new species.</title>
        <authorList>
            <person name="Maeda K."/>
            <person name="Saeki T."/>
            <person name="Shinzato C."/>
            <person name="Koyanagi R."/>
            <person name="Satoh N."/>
        </authorList>
    </citation>
    <scope>NUCLEOTIDE SEQUENCE</scope>
</reference>
<dbReference type="InterPro" id="IPR010227">
    <property type="entry name" value="NADH_Q_OxRdtase_chainM/4"/>
</dbReference>
<dbReference type="GO" id="GO:0042773">
    <property type="term" value="P:ATP synthesis coupled electron transport"/>
    <property type="evidence" value="ECO:0007669"/>
    <property type="project" value="InterPro"/>
</dbReference>
<dbReference type="GO" id="GO:0003954">
    <property type="term" value="F:NADH dehydrogenase activity"/>
    <property type="evidence" value="ECO:0007669"/>
    <property type="project" value="TreeGrafter"/>
</dbReference>
<evidence type="ECO:0000259" key="19">
    <source>
        <dbReference type="Pfam" id="PF01059"/>
    </source>
</evidence>
<comment type="subcellular location">
    <subcellularLocation>
        <location evidence="1 16">Mitochondrion membrane</location>
        <topology evidence="1 16">Multi-pass membrane protein</topology>
    </subcellularLocation>
</comment>
<evidence type="ECO:0000256" key="15">
    <source>
        <dbReference type="ARBA" id="ARBA00049551"/>
    </source>
</evidence>
<keyword evidence="7 16" id="KW-0812">Transmembrane</keyword>
<accession>A0A347Z6T0</accession>
<keyword evidence="11 16" id="KW-0520">NAD</keyword>
<dbReference type="PANTHER" id="PTHR43507">
    <property type="entry name" value="NADH-UBIQUINONE OXIDOREDUCTASE CHAIN 4"/>
    <property type="match status" value="1"/>
</dbReference>
<evidence type="ECO:0000259" key="18">
    <source>
        <dbReference type="Pfam" id="PF00361"/>
    </source>
</evidence>
<dbReference type="GO" id="GO:0008137">
    <property type="term" value="F:NADH dehydrogenase (ubiquinone) activity"/>
    <property type="evidence" value="ECO:0007669"/>
    <property type="project" value="UniProtKB-UniRule"/>
</dbReference>
<evidence type="ECO:0000256" key="9">
    <source>
        <dbReference type="ARBA" id="ARBA00022982"/>
    </source>
</evidence>
<keyword evidence="14 16" id="KW-0472">Membrane</keyword>
<dbReference type="PRINTS" id="PR01437">
    <property type="entry name" value="NUOXDRDTASE4"/>
</dbReference>
<keyword evidence="17" id="KW-0732">Signal</keyword>
<sequence>MLKILLPTAMLVPLAWSAPPKLLWPATLAHSLAISIFSLSWLCNTSTTGWTSLNQMMALDPLSAPLTVLTCWLLPLMILASQNHTAPEPVSRQRMYLTLLISLQFFLILAFSATEVILFYVMFEATLIPTLIIITRWGNQSERLSAGTYFLFYTLAGSLPLLVSLLLLHNSTGTLSLLSLQYAPAFPLISVADKLWWAGCLLAFLVKMPLYGVHLWLPKAHVEAPIAGSMVLAAVLLKLGGYGMIRMMTVLEPLTKELSYPFIILALWGVVMTGSVCLRQTDLKSLIAYSSVGHMGLVAGGILTQTSWGLTGAIILMIAHGLTSSALFCLANTNYERTHSRTMVLARGLQMVLPLMATWWFISALANLALPPLPNLMGELMIITSLLVWSPWTIALTGAGTLITAGYSLYMFLMTQRGPLPQHIIALPPSHTREHLLLALHLLPLLLLTLKPELVWGWTS</sequence>
<geneLocation type="mitochondrion" evidence="20"/>
<evidence type="ECO:0000256" key="16">
    <source>
        <dbReference type="RuleBase" id="RU003297"/>
    </source>
</evidence>
<organism evidence="20">
    <name type="scientific">Schismatogobius marmoratus</name>
    <dbReference type="NCBI Taxonomy" id="1821171"/>
    <lineage>
        <taxon>Eukaryota</taxon>
        <taxon>Metazoa</taxon>
        <taxon>Chordata</taxon>
        <taxon>Craniata</taxon>
        <taxon>Vertebrata</taxon>
        <taxon>Euteleostomi</taxon>
        <taxon>Actinopterygii</taxon>
        <taxon>Neopterygii</taxon>
        <taxon>Teleostei</taxon>
        <taxon>Neoteleostei</taxon>
        <taxon>Acanthomorphata</taxon>
        <taxon>Gobiaria</taxon>
        <taxon>Gobiiformes</taxon>
        <taxon>Gobioidei</taxon>
        <taxon>Gobiidae</taxon>
        <taxon>Gobionellinae</taxon>
        <taxon>Schismatogobius</taxon>
    </lineage>
</organism>
<dbReference type="EC" id="7.1.1.2" evidence="3 16"/>
<proteinExistence type="inferred from homology"/>
<dbReference type="PANTHER" id="PTHR43507:SF20">
    <property type="entry name" value="NADH-UBIQUINONE OXIDOREDUCTASE CHAIN 4"/>
    <property type="match status" value="1"/>
</dbReference>
<evidence type="ECO:0000256" key="8">
    <source>
        <dbReference type="ARBA" id="ARBA00022967"/>
    </source>
</evidence>
<evidence type="ECO:0000256" key="17">
    <source>
        <dbReference type="SAM" id="SignalP"/>
    </source>
</evidence>
<dbReference type="Pfam" id="PF01059">
    <property type="entry name" value="Oxidored_q5_N"/>
    <property type="match status" value="1"/>
</dbReference>
<name>A0A347Z6T0_9GOBI</name>
<feature type="chain" id="PRO_5016972572" description="NADH-ubiquinone oxidoreductase chain 4" evidence="17">
    <location>
        <begin position="18"/>
        <end position="460"/>
    </location>
</feature>